<feature type="signal peptide" evidence="3">
    <location>
        <begin position="1"/>
        <end position="18"/>
    </location>
</feature>
<dbReference type="PANTHER" id="PTHR43658">
    <property type="entry name" value="SHORT-CHAIN DEHYDROGENASE/REDUCTASE"/>
    <property type="match status" value="1"/>
</dbReference>
<evidence type="ECO:0000313" key="6">
    <source>
        <dbReference type="Proteomes" id="UP000243876"/>
    </source>
</evidence>
<accession>A0A0D6EU02</accession>
<evidence type="ECO:0000256" key="2">
    <source>
        <dbReference type="ARBA" id="ARBA00023002"/>
    </source>
</evidence>
<dbReference type="OrthoDB" id="1274115at2759"/>
<evidence type="ECO:0000256" key="1">
    <source>
        <dbReference type="ARBA" id="ARBA00022857"/>
    </source>
</evidence>
<dbReference type="InterPro" id="IPR036291">
    <property type="entry name" value="NAD(P)-bd_dom_sf"/>
</dbReference>
<protein>
    <submittedName>
        <fullName evidence="5">SPOSA6832_04982-mRNA-1:cds</fullName>
    </submittedName>
</protein>
<dbReference type="PANTHER" id="PTHR43658:SF8">
    <property type="entry name" value="17-BETA-HYDROXYSTEROID DEHYDROGENASE 14-RELATED"/>
    <property type="match status" value="1"/>
</dbReference>
<dbReference type="SMART" id="SM00822">
    <property type="entry name" value="PKS_KR"/>
    <property type="match status" value="1"/>
</dbReference>
<feature type="chain" id="PRO_5002303430" evidence="3">
    <location>
        <begin position="19"/>
        <end position="269"/>
    </location>
</feature>
<dbReference type="Proteomes" id="UP000243876">
    <property type="component" value="Unassembled WGS sequence"/>
</dbReference>
<dbReference type="PRINTS" id="PR00081">
    <property type="entry name" value="GDHRDH"/>
</dbReference>
<keyword evidence="2" id="KW-0560">Oxidoreductase</keyword>
<dbReference type="Gene3D" id="3.40.50.720">
    <property type="entry name" value="NAD(P)-binding Rossmann-like Domain"/>
    <property type="match status" value="1"/>
</dbReference>
<dbReference type="InterPro" id="IPR020904">
    <property type="entry name" value="Sc_DH/Rdtase_CS"/>
</dbReference>
<organism evidence="5 6">
    <name type="scientific">Sporidiobolus salmonicolor</name>
    <name type="common">Yeast-like fungus</name>
    <name type="synonym">Sporobolomyces salmonicolor</name>
    <dbReference type="NCBI Taxonomy" id="5005"/>
    <lineage>
        <taxon>Eukaryota</taxon>
        <taxon>Fungi</taxon>
        <taxon>Dikarya</taxon>
        <taxon>Basidiomycota</taxon>
        <taxon>Pucciniomycotina</taxon>
        <taxon>Microbotryomycetes</taxon>
        <taxon>Sporidiobolales</taxon>
        <taxon>Sporidiobolaceae</taxon>
        <taxon>Sporobolomyces</taxon>
    </lineage>
</organism>
<dbReference type="PROSITE" id="PS00061">
    <property type="entry name" value="ADH_SHORT"/>
    <property type="match status" value="1"/>
</dbReference>
<keyword evidence="3" id="KW-0732">Signal</keyword>
<keyword evidence="1" id="KW-0521">NADP</keyword>
<proteinExistence type="predicted"/>
<sequence>MKVAHFVWIVTGAASGLGLSTVHELVRLGGYVAVLDLDSEQGKQVEMLLSGCAAFFECDVGDEESVKRALQDVKRKWPDRKWGGVVHCGGVGMAGKTVGNDGIPFSLDVFREVHRINLLGSFLVASRVSAELIKQSPPPHDYSHPDAKDVNEDRGVIILTSSVSATEGQMGQTAYASSKAGVEGLVLPMARDLARYGIRVVCIAPSLFSTNMGANTSDKVRASLLRSTLFPPRFGNPPEFAQLAVQIVENGYLNGTVIRLDGGSRMAKM</sequence>
<name>A0A0D6EU02_SPOSA</name>
<gene>
    <name evidence="5" type="primary">SPOSA6832_04982</name>
</gene>
<dbReference type="InterPro" id="IPR057326">
    <property type="entry name" value="KR_dom"/>
</dbReference>
<evidence type="ECO:0000256" key="3">
    <source>
        <dbReference type="SAM" id="SignalP"/>
    </source>
</evidence>
<keyword evidence="6" id="KW-1185">Reference proteome</keyword>
<dbReference type="AlphaFoldDB" id="A0A0D6EU02"/>
<dbReference type="EMBL" id="CENE01000049">
    <property type="protein sequence ID" value="CEQ43085.1"/>
    <property type="molecule type" value="Genomic_DNA"/>
</dbReference>
<reference evidence="6" key="1">
    <citation type="submission" date="2015-02" db="EMBL/GenBank/DDBJ databases">
        <authorList>
            <person name="Gon?alves P."/>
        </authorList>
    </citation>
    <scope>NUCLEOTIDE SEQUENCE [LARGE SCALE GENOMIC DNA]</scope>
</reference>
<dbReference type="InterPro" id="IPR002347">
    <property type="entry name" value="SDR_fam"/>
</dbReference>
<feature type="domain" description="Ketoreductase" evidence="4">
    <location>
        <begin position="6"/>
        <end position="206"/>
    </location>
</feature>
<evidence type="ECO:0000259" key="4">
    <source>
        <dbReference type="SMART" id="SM00822"/>
    </source>
</evidence>
<dbReference type="SUPFAM" id="SSF51735">
    <property type="entry name" value="NAD(P)-binding Rossmann-fold domains"/>
    <property type="match status" value="1"/>
</dbReference>
<dbReference type="GO" id="GO:0016491">
    <property type="term" value="F:oxidoreductase activity"/>
    <property type="evidence" value="ECO:0007669"/>
    <property type="project" value="UniProtKB-KW"/>
</dbReference>
<dbReference type="Pfam" id="PF00106">
    <property type="entry name" value="adh_short"/>
    <property type="match status" value="1"/>
</dbReference>
<evidence type="ECO:0000313" key="5">
    <source>
        <dbReference type="EMBL" id="CEQ43085.1"/>
    </source>
</evidence>